<dbReference type="InterPro" id="IPR050557">
    <property type="entry name" value="RTX_toxin/Mannuronan_C5-epim"/>
</dbReference>
<dbReference type="Pfam" id="PF19078">
    <property type="entry name" value="Big_12"/>
    <property type="match status" value="1"/>
</dbReference>
<dbReference type="SUPFAM" id="SSF51120">
    <property type="entry name" value="beta-Roll"/>
    <property type="match status" value="2"/>
</dbReference>
<dbReference type="InterPro" id="IPR041498">
    <property type="entry name" value="Big_6"/>
</dbReference>
<sequence>MQVQVISKVDGSNQLVKEYLEKIVLTKDSIVLVDIKIEDIEKIEYLSNQAVITLKNGEKIVVDNFDEAESSLVFRNEKSELYLFDFETISYNPIDKIEPLLYGQSESTFISVWPFVGLALSGIGLIAAGSSGSSSSSENNDSIVDEVVTQIAVTEAAVKKAEKSHAEAVAKLQDHDANEDGIISQSELDSFLSSPEWTQAQTDKAAAAEKVALVADADVKSGLEDRLEALTAPLAGDLNDNGNIDPAEQVILDALAAVEKAEKSHADTVAKLQDHDANEDGIISQSELDSFLSSPEWTQAQTDKAAAAEKVALVADADVKSGLEDRLEALTAPLAGDLNDNGNIDPAEQVILDALAAVEKAEKSHADTVAKLQDHDANEDGIISQSELDSFLSSPEWTQAQTDKAAAAEKVALVADADVKSGLEDRLEALTAPLAGDLNDNGNIDPAEQVILDALAAVEKAEKSHADTVAKLQDHDANEDGIISQSELDSFLSSPEWTQAQTDKAAAAEKVALVAEGEVKADLQDRLDALTAPLAGIDILNPTVELSTNKDLLGIGEEAKITFKFSEEVQELENTNIEVIGGILSNLIKIDATTWTATFTQVGNEAPSINIAQGSYQDIAGNDGLAGSLNAESGFGLTRPTVLVVFDNVDIADILNNPLYDKNATSNQVVENDAFTNDRSPTLVGTGTFGDNVSIEITTGVSTFNLSTIVAADGSWVLDLAAEQPPIELPNGLVTISIGGNEPLISFNVDTVISSPEILLEEDTFATEGTGTDTDGITSNPQMNVVVDSDAAWSYSTNGGKDWSIGTGSSFILKDGNYAAGSIIVKAVDAAGNVKETATTKAITIDTAAPRELSEVLVDTGLSNIDRYTNEATVNISGIEAGTEQFYSLDNGKTWTLISNGSFELTGQTSGVITFDSEQVQIKQVDLAGNTTVTKLDAITLDLDRPNAPTAELRTGKENNVLEIKGLESDLTSWEYTLNGRDWITGDASKTIVLADGTYNAADIKFRQTDKAGNLSDEQSFGTDVVIDTIAPVAPVIVNAEDNGATPVANLLNGAFTNDTTPIIKGTVADDVQYVIIEINGKPYINEGEIQKITVNEDYTWSFEVPTALADQQYVINAIAVDAAGNQSVASSDFVLNVDTSAPALPTVELPGNISSAQHYLGVDVKGTAEPNSEVTVTWQDEDGNNLPYIVTTTTNAKGEWTAHFESTNMPAVPASGSQPYKVSAKATDAAGNTSLPATGDATITQGQSAAIKPITGDDVINIAERDAVTLRVEGSFQEKSGINSKIYIRVKDAAGNYLDIDTDGTNKVADIEGVVANGLWSVDLTNANFLKNLVNENQYTIEIHDNLYTNPNALPGFKPVILATRTFTTDYLAPATPSNIVVTDNIDETGAIGTESSVTNLYTNDNLLKISGQGAEVGNIISIKDAAGNVIATTTVQAADATHPTNWWSVDLTTPLPEGAQSLSVTETDKAGNPSPAATIDLVVDTIAPTLSIDPIAVNNVLDAVEATQDLVLTGKVAVESPMPTIQVELNGQTYTANVNTNGVWTATVPPTDLADLSNSTYLVTVIATDKAGNETTEVKNVVVDLSQTAKLQEASYKVEVVDLLDGDGNPVVDSEGNPVKQSVTIYPTVEGKLAIAADVTQVKLVVPTTTTTTFNGKSLDWAVSADGHTLTGKIAGETVPVFTVTVDDNGTYKVVMTKGADHLVSQLETVEIPFELTSPEGTSSSKLNVVISDNGPVASDPINIVLNDVATVEGNLVESYGIDGGHLQAVTIEGNTYVYDAATNTVKQYGNSESVYAYSYSNNNQHLLNVTTIHGNTVTVDMETGQYQVSANGINTQETVNAKPSADLGNKGGLLGSANVNVAGLIDLSSSQLYTVNDADNNLTKVMIQNAALLNLDLGGRYSYSKAMAAEFGFKIDLITAFLVTPARITITSINGGPMDVDKLNEFLGTVSSTKGLGQVLDVKLLAGQTIEATDQESAVGSDTTVNLADVGVLTGLGELVALQESGIIQEGSSSTDVINGDQSSLSKDDRLYGYDGNDNLYGLSGNDLLRGSKGDDKLYGGTGSDILIGGQGNDTLTGDNGETAYSDVFKWELNDQLPSAGQTGVTTDIINDFNTDSIRADGDILDLAGLLKGEGRIGSSTGNLTNYLHFVLVRNEDGTFNTEIHISTDGNYIGGYSSTVASNTDQIIVLKGVDLVSQFDNDQQIISDLLNKGKLNVDSAQFEAGQLADQNINISAEIVDGDQDVVTTPESSIDTSAIPDQSFDPSNIAPVTQVDVGSLLGLINLDALDLLNLSEQYLTAYDEDNNLQKVEVKYQPVLTVSLTPMELHASQKLAAELGLRVSIKNDDGVLGLIAPSSTLTIVSATPGATIDNLAVNELLGSIYLTAQGGTLLTGDVLNLDVINSINITATDTQGASRTNDVAQLLGVNLLNAKSFNSAASKIIEGDKTLSDLNDVLDYSSSTESIRIYGMNGNDTIHAGSGDDLIRGGNGNESINAGSGDDLIIGGQGNDQITGGAGQDLVIFEVLENAASDAGNGLDTWDDFHVGSVATDANADMINIHALLDGKQNDANISEYLSLKFEGDDITLVIDRDGKGSQFGQADLLKLQGLKSNSSLSSKTETQILELLLNNDQIIY</sequence>
<dbReference type="Gene3D" id="3.30.420.430">
    <property type="match status" value="2"/>
</dbReference>
<evidence type="ECO:0000256" key="1">
    <source>
        <dbReference type="ARBA" id="ARBA00004613"/>
    </source>
</evidence>
<dbReference type="RefSeq" id="WP_100534971.1">
    <property type="nucleotide sequence ID" value="NZ_PHRG01000003.1"/>
</dbReference>
<dbReference type="InterPro" id="IPR018511">
    <property type="entry name" value="Hemolysin-typ_Ca-bd_CS"/>
</dbReference>
<dbReference type="PROSITE" id="PS00018">
    <property type="entry name" value="EF_HAND_1"/>
    <property type="match status" value="4"/>
</dbReference>
<dbReference type="Gene3D" id="2.150.10.10">
    <property type="entry name" value="Serralysin-like metalloprotease, C-terminal"/>
    <property type="match status" value="2"/>
</dbReference>
<evidence type="ECO:0000313" key="8">
    <source>
        <dbReference type="EMBL" id="PJO75316.1"/>
    </source>
</evidence>
<organism evidence="8 9">
    <name type="scientific">Acinetobacter pseudolwoffii</name>
    <dbReference type="NCBI Taxonomy" id="2053287"/>
    <lineage>
        <taxon>Bacteria</taxon>
        <taxon>Pseudomonadati</taxon>
        <taxon>Pseudomonadota</taxon>
        <taxon>Gammaproteobacteria</taxon>
        <taxon>Moraxellales</taxon>
        <taxon>Moraxellaceae</taxon>
        <taxon>Acinetobacter</taxon>
    </lineage>
</organism>
<dbReference type="Proteomes" id="UP000243446">
    <property type="component" value="Unassembled WGS sequence"/>
</dbReference>
<evidence type="ECO:0000313" key="9">
    <source>
        <dbReference type="Proteomes" id="UP000243446"/>
    </source>
</evidence>
<reference evidence="8 9" key="1">
    <citation type="submission" date="2017-11" db="EMBL/GenBank/DDBJ databases">
        <title>Revising the taxonomy of the Acinetobacter lwoffii group: the description of Acinetobacter pseudolwoffii sp. nov. and emended description of Acinetobacter lwoffii.</title>
        <authorList>
            <person name="Nemec A."/>
            <person name="Radolfova-Krizova L."/>
        </authorList>
    </citation>
    <scope>NUCLEOTIDE SEQUENCE [LARGE SCALE GENOMIC DNA]</scope>
    <source>
        <strain evidence="8 9">ANC 5044</strain>
    </source>
</reference>
<dbReference type="InterPro" id="IPR013783">
    <property type="entry name" value="Ig-like_fold"/>
</dbReference>
<dbReference type="NCBIfam" id="NF033510">
    <property type="entry name" value="Ca_tandemer"/>
    <property type="match status" value="4"/>
</dbReference>
<comment type="caution">
    <text evidence="8">The sequence shown here is derived from an EMBL/GenBank/DDBJ whole genome shotgun (WGS) entry which is preliminary data.</text>
</comment>
<evidence type="ECO:0000256" key="3">
    <source>
        <dbReference type="ARBA" id="ARBA00022837"/>
    </source>
</evidence>
<dbReference type="PROSITE" id="PS00330">
    <property type="entry name" value="HEMOLYSIN_CALCIUM"/>
    <property type="match status" value="3"/>
</dbReference>
<evidence type="ECO:0000259" key="7">
    <source>
        <dbReference type="Pfam" id="PF22783"/>
    </source>
</evidence>
<dbReference type="EMBL" id="PHRG01000003">
    <property type="protein sequence ID" value="PJO75316.1"/>
    <property type="molecule type" value="Genomic_DNA"/>
</dbReference>
<dbReference type="PANTHER" id="PTHR38340:SF1">
    <property type="entry name" value="S-LAYER PROTEIN"/>
    <property type="match status" value="1"/>
</dbReference>
<dbReference type="Pfam" id="PF00353">
    <property type="entry name" value="HemolysinCabind"/>
    <property type="match status" value="3"/>
</dbReference>
<keyword evidence="2" id="KW-0964">Secreted</keyword>
<dbReference type="GO" id="GO:0005509">
    <property type="term" value="F:calcium ion binding"/>
    <property type="evidence" value="ECO:0007669"/>
    <property type="project" value="InterPro"/>
</dbReference>
<name>A0A2H9YRP4_9GAMM</name>
<evidence type="ECO:0000259" key="5">
    <source>
        <dbReference type="Pfam" id="PF19077"/>
    </source>
</evidence>
<dbReference type="Gene3D" id="2.60.40.10">
    <property type="entry name" value="Immunoglobulins"/>
    <property type="match status" value="4"/>
</dbReference>
<dbReference type="InterPro" id="IPR019960">
    <property type="entry name" value="T1SS_VCA0849"/>
</dbReference>
<feature type="domain" description="Bacterial Ig" evidence="4">
    <location>
        <begin position="1399"/>
        <end position="1481"/>
    </location>
</feature>
<evidence type="ECO:0000256" key="2">
    <source>
        <dbReference type="ARBA" id="ARBA00022525"/>
    </source>
</evidence>
<dbReference type="Pfam" id="PF17936">
    <property type="entry name" value="Big_6"/>
    <property type="match status" value="1"/>
</dbReference>
<evidence type="ECO:0000259" key="6">
    <source>
        <dbReference type="Pfam" id="PF19078"/>
    </source>
</evidence>
<dbReference type="GO" id="GO:0005576">
    <property type="term" value="C:extracellular region"/>
    <property type="evidence" value="ECO:0007669"/>
    <property type="project" value="UniProtKB-SubCell"/>
</dbReference>
<feature type="domain" description="Bacterial Ig-like" evidence="6">
    <location>
        <begin position="539"/>
        <end position="626"/>
    </location>
</feature>
<comment type="subcellular location">
    <subcellularLocation>
        <location evidence="1">Secreted</location>
    </subcellularLocation>
</comment>
<feature type="domain" description="Bacterial Ig-like" evidence="5">
    <location>
        <begin position="1519"/>
        <end position="1586"/>
    </location>
</feature>
<evidence type="ECO:0000259" key="4">
    <source>
        <dbReference type="Pfam" id="PF17936"/>
    </source>
</evidence>
<accession>A0A2H9YRP4</accession>
<dbReference type="InterPro" id="IPR044016">
    <property type="entry name" value="Big_13"/>
</dbReference>
<dbReference type="InterPro" id="IPR011049">
    <property type="entry name" value="Serralysin-like_metalloprot_C"/>
</dbReference>
<proteinExistence type="predicted"/>
<protein>
    <submittedName>
        <fullName evidence="8">Uncharacterized protein</fullName>
    </submittedName>
</protein>
<dbReference type="PRINTS" id="PR00313">
    <property type="entry name" value="CABNDNGRPT"/>
</dbReference>
<dbReference type="Pfam" id="PF19077">
    <property type="entry name" value="Big_13"/>
    <property type="match status" value="2"/>
</dbReference>
<feature type="domain" description="Bacterial Ig-like" evidence="5">
    <location>
        <begin position="1055"/>
        <end position="1140"/>
    </location>
</feature>
<keyword evidence="3" id="KW-0106">Calcium</keyword>
<dbReference type="InterPro" id="IPR048051">
    <property type="entry name" value="BapA-like_prefix-like"/>
</dbReference>
<dbReference type="InterPro" id="IPR001343">
    <property type="entry name" value="Hemolysn_Ca-bd"/>
</dbReference>
<dbReference type="PANTHER" id="PTHR38340">
    <property type="entry name" value="S-LAYER PROTEIN"/>
    <property type="match status" value="1"/>
</dbReference>
<gene>
    <name evidence="8" type="ORF">CWI32_07220</name>
</gene>
<dbReference type="NCBIfam" id="TIGR03661">
    <property type="entry name" value="T1SS_VCA0849"/>
    <property type="match status" value="2"/>
</dbReference>
<dbReference type="InterPro" id="IPR044048">
    <property type="entry name" value="Big_12"/>
</dbReference>
<feature type="domain" description="Biofilm-associated protein BapA-like prefix-like" evidence="7">
    <location>
        <begin position="2"/>
        <end position="110"/>
    </location>
</feature>
<dbReference type="Pfam" id="PF22783">
    <property type="entry name" value="BapA_N"/>
    <property type="match status" value="1"/>
</dbReference>
<dbReference type="Gene3D" id="1.10.238.10">
    <property type="entry name" value="EF-hand"/>
    <property type="match status" value="2"/>
</dbReference>
<dbReference type="InterPro" id="IPR018247">
    <property type="entry name" value="EF_Hand_1_Ca_BS"/>
</dbReference>